<dbReference type="PROSITE" id="PS51371">
    <property type="entry name" value="CBS"/>
    <property type="match status" value="1"/>
</dbReference>
<feature type="transmembrane region" description="Helical" evidence="11">
    <location>
        <begin position="29"/>
        <end position="51"/>
    </location>
</feature>
<dbReference type="CDD" id="cd00400">
    <property type="entry name" value="Voltage_gated_ClC"/>
    <property type="match status" value="1"/>
</dbReference>
<feature type="domain" description="CBS" evidence="12">
    <location>
        <begin position="533"/>
        <end position="591"/>
    </location>
</feature>
<keyword evidence="10" id="KW-0129">CBS domain</keyword>
<dbReference type="GO" id="GO:0034707">
    <property type="term" value="C:chloride channel complex"/>
    <property type="evidence" value="ECO:0007669"/>
    <property type="project" value="UniProtKB-KW"/>
</dbReference>
<dbReference type="InterPro" id="IPR046342">
    <property type="entry name" value="CBS_dom_sf"/>
</dbReference>
<dbReference type="PANTHER" id="PTHR43427:SF6">
    <property type="entry name" value="CHLORIDE CHANNEL PROTEIN CLC-E"/>
    <property type="match status" value="1"/>
</dbReference>
<dbReference type="PANTHER" id="PTHR43427">
    <property type="entry name" value="CHLORIDE CHANNEL PROTEIN CLC-E"/>
    <property type="match status" value="1"/>
</dbReference>
<evidence type="ECO:0000313" key="14">
    <source>
        <dbReference type="Proteomes" id="UP000190130"/>
    </source>
</evidence>
<keyword evidence="6 11" id="KW-0472">Membrane</keyword>
<evidence type="ECO:0000256" key="6">
    <source>
        <dbReference type="ARBA" id="ARBA00023136"/>
    </source>
</evidence>
<evidence type="ECO:0000256" key="3">
    <source>
        <dbReference type="ARBA" id="ARBA00022692"/>
    </source>
</evidence>
<keyword evidence="9" id="KW-0407">Ion channel</keyword>
<protein>
    <submittedName>
        <fullName evidence="13">Chloride channel protein, CIC family</fullName>
    </submittedName>
</protein>
<feature type="transmembrane region" description="Helical" evidence="11">
    <location>
        <begin position="78"/>
        <end position="99"/>
    </location>
</feature>
<evidence type="ECO:0000259" key="12">
    <source>
        <dbReference type="PROSITE" id="PS51371"/>
    </source>
</evidence>
<organism evidence="13 14">
    <name type="scientific">Bosea thiooxidans</name>
    <dbReference type="NCBI Taxonomy" id="53254"/>
    <lineage>
        <taxon>Bacteria</taxon>
        <taxon>Pseudomonadati</taxon>
        <taxon>Pseudomonadota</taxon>
        <taxon>Alphaproteobacteria</taxon>
        <taxon>Hyphomicrobiales</taxon>
        <taxon>Boseaceae</taxon>
        <taxon>Bosea</taxon>
    </lineage>
</organism>
<feature type="transmembrane region" description="Helical" evidence="11">
    <location>
        <begin position="380"/>
        <end position="402"/>
    </location>
</feature>
<dbReference type="Gene3D" id="3.10.580.10">
    <property type="entry name" value="CBS-domain"/>
    <property type="match status" value="1"/>
</dbReference>
<dbReference type="Gene3D" id="1.10.3080.10">
    <property type="entry name" value="Clc chloride channel"/>
    <property type="match status" value="1"/>
</dbReference>
<dbReference type="InterPro" id="IPR001807">
    <property type="entry name" value="ClC"/>
</dbReference>
<keyword evidence="5" id="KW-0406">Ion transport</keyword>
<feature type="transmembrane region" description="Helical" evidence="11">
    <location>
        <begin position="167"/>
        <end position="185"/>
    </location>
</feature>
<dbReference type="SUPFAM" id="SSF54631">
    <property type="entry name" value="CBS-domain pair"/>
    <property type="match status" value="1"/>
</dbReference>
<evidence type="ECO:0000256" key="2">
    <source>
        <dbReference type="ARBA" id="ARBA00022448"/>
    </source>
</evidence>
<dbReference type="SUPFAM" id="SSF81340">
    <property type="entry name" value="Clc chloride channel"/>
    <property type="match status" value="1"/>
</dbReference>
<evidence type="ECO:0000256" key="10">
    <source>
        <dbReference type="PROSITE-ProRule" id="PRU00703"/>
    </source>
</evidence>
<accession>A0A1T5GZW6</accession>
<proteinExistence type="predicted"/>
<evidence type="ECO:0000313" key="13">
    <source>
        <dbReference type="EMBL" id="SKC13997.1"/>
    </source>
</evidence>
<dbReference type="InterPro" id="IPR050368">
    <property type="entry name" value="ClC-type_chloride_channel"/>
</dbReference>
<dbReference type="InterPro" id="IPR000644">
    <property type="entry name" value="CBS_dom"/>
</dbReference>
<feature type="transmembrane region" description="Helical" evidence="11">
    <location>
        <begin position="344"/>
        <end position="368"/>
    </location>
</feature>
<sequence>MITVKASEAAVGTGDAPQGWRVLLRSSEIGVVFLASVIGVFAGLIVLAMSFTTQLLHELVFGLSQGQRLSITTNIPPWRALVGPVLGGLAIGFASWLFFRRRKQPVDPIEANALHGGRMSLRDSVFVALQTIGSSGAGASVGLEAGYTQAASGLASHIGRRLRLRRADMRLMVGCAAGGAIGAAFDAPLTGAFYAFELILGSYSIAAFVPVMAATFMATVTHSLLAPSLLAVEVPPIGPIVVSDLPLVVMLGAACGLVGILVMRAAAFVEAGFRRSRIPTWLRPAFGGLVVGALAIWNPSVFSAGHGAINLYLGIDTSLLLLAAVLVAKALASSVSIGSGFRGGLFFASLLLGVLTGRLFIGVLSLAFPNLAGHETLFALVGMSSLAVSIVGGPMTMALLALEMTGDLKLTLAVVGAAGAASLVTRRLFGFSFATWRFHLRGESIRGAHDVGWMRDLTAGSMMRIEVPKIAADATIAEARLKYPPGSTNYLVAVGPGDAYVGMVPPGALYEPDPALGEEAAAEPAPRTVRHLLHHPDRMLLADMSVRDTLKLFDEAESEALPVVADRDSRRLVGILSEAHAIKRYSDEMSRRNRELTGD</sequence>
<feature type="transmembrane region" description="Helical" evidence="11">
    <location>
        <begin position="281"/>
        <end position="297"/>
    </location>
</feature>
<dbReference type="RefSeq" id="WP_244555702.1">
    <property type="nucleotide sequence ID" value="NZ_FUYX01000018.1"/>
</dbReference>
<evidence type="ECO:0000256" key="8">
    <source>
        <dbReference type="ARBA" id="ARBA00023214"/>
    </source>
</evidence>
<keyword evidence="2" id="KW-0813">Transport</keyword>
<feature type="transmembrane region" description="Helical" evidence="11">
    <location>
        <begin position="309"/>
        <end position="332"/>
    </location>
</feature>
<dbReference type="InterPro" id="IPR014743">
    <property type="entry name" value="Cl-channel_core"/>
</dbReference>
<gene>
    <name evidence="13" type="ORF">SAMN05660750_04652</name>
</gene>
<dbReference type="Pfam" id="PF00654">
    <property type="entry name" value="Voltage_CLC"/>
    <property type="match status" value="1"/>
</dbReference>
<dbReference type="EMBL" id="FUYX01000018">
    <property type="protein sequence ID" value="SKC13997.1"/>
    <property type="molecule type" value="Genomic_DNA"/>
</dbReference>
<evidence type="ECO:0000256" key="1">
    <source>
        <dbReference type="ARBA" id="ARBA00004141"/>
    </source>
</evidence>
<keyword evidence="8" id="KW-0868">Chloride</keyword>
<evidence type="ECO:0000256" key="5">
    <source>
        <dbReference type="ARBA" id="ARBA00023065"/>
    </source>
</evidence>
<evidence type="ECO:0000256" key="11">
    <source>
        <dbReference type="SAM" id="Phobius"/>
    </source>
</evidence>
<comment type="subcellular location">
    <subcellularLocation>
        <location evidence="1">Membrane</location>
        <topology evidence="1">Multi-pass membrane protein</topology>
    </subcellularLocation>
</comment>
<name>A0A1T5GZW6_9HYPH</name>
<dbReference type="Proteomes" id="UP000190130">
    <property type="component" value="Unassembled WGS sequence"/>
</dbReference>
<keyword evidence="3 11" id="KW-0812">Transmembrane</keyword>
<dbReference type="AlphaFoldDB" id="A0A1T5GZW6"/>
<evidence type="ECO:0000256" key="4">
    <source>
        <dbReference type="ARBA" id="ARBA00022989"/>
    </source>
</evidence>
<reference evidence="13 14" key="1">
    <citation type="submission" date="2017-02" db="EMBL/GenBank/DDBJ databases">
        <authorList>
            <person name="Peterson S.W."/>
        </authorList>
    </citation>
    <scope>NUCLEOTIDE SEQUENCE [LARGE SCALE GENOMIC DNA]</scope>
    <source>
        <strain evidence="13 14">DSM 9653</strain>
    </source>
</reference>
<dbReference type="Pfam" id="PF00571">
    <property type="entry name" value="CBS"/>
    <property type="match status" value="1"/>
</dbReference>
<keyword evidence="7" id="KW-0869">Chloride channel</keyword>
<feature type="transmembrane region" description="Helical" evidence="11">
    <location>
        <begin position="248"/>
        <end position="269"/>
    </location>
</feature>
<dbReference type="GO" id="GO:0005254">
    <property type="term" value="F:chloride channel activity"/>
    <property type="evidence" value="ECO:0007669"/>
    <property type="project" value="UniProtKB-KW"/>
</dbReference>
<evidence type="ECO:0000256" key="7">
    <source>
        <dbReference type="ARBA" id="ARBA00023173"/>
    </source>
</evidence>
<evidence type="ECO:0000256" key="9">
    <source>
        <dbReference type="ARBA" id="ARBA00023303"/>
    </source>
</evidence>
<dbReference type="PRINTS" id="PR00762">
    <property type="entry name" value="CLCHANNEL"/>
</dbReference>
<keyword evidence="4 11" id="KW-1133">Transmembrane helix</keyword>